<dbReference type="EMBL" id="JAUSVB010000004">
    <property type="protein sequence ID" value="MDQ0374598.1"/>
    <property type="molecule type" value="Genomic_DNA"/>
</dbReference>
<comment type="caution">
    <text evidence="3">The sequence shown here is derived from an EMBL/GenBank/DDBJ whole genome shotgun (WGS) entry which is preliminary data.</text>
</comment>
<dbReference type="SUPFAM" id="SSF52402">
    <property type="entry name" value="Adenine nucleotide alpha hydrolases-like"/>
    <property type="match status" value="2"/>
</dbReference>
<accession>A0ABU0EH41</accession>
<feature type="domain" description="UspA" evidence="2">
    <location>
        <begin position="1"/>
        <end position="138"/>
    </location>
</feature>
<dbReference type="PANTHER" id="PTHR46268">
    <property type="entry name" value="STRESS RESPONSE PROTEIN NHAX"/>
    <property type="match status" value="1"/>
</dbReference>
<dbReference type="Proteomes" id="UP001239626">
    <property type="component" value="Unassembled WGS sequence"/>
</dbReference>
<dbReference type="InterPro" id="IPR006015">
    <property type="entry name" value="Universal_stress_UspA"/>
</dbReference>
<dbReference type="PANTHER" id="PTHR46268:SF6">
    <property type="entry name" value="UNIVERSAL STRESS PROTEIN UP12"/>
    <property type="match status" value="1"/>
</dbReference>
<evidence type="ECO:0000313" key="3">
    <source>
        <dbReference type="EMBL" id="MDQ0374598.1"/>
    </source>
</evidence>
<evidence type="ECO:0000256" key="1">
    <source>
        <dbReference type="ARBA" id="ARBA00008791"/>
    </source>
</evidence>
<dbReference type="PRINTS" id="PR01438">
    <property type="entry name" value="UNVRSLSTRESS"/>
</dbReference>
<sequence length="287" mass="30070">MNREIVVGYDGSTHADEALAWAARAARREHAPLRIVHVARTFIDGYVIADRPSDLTVQLGGQVLAEGVERLRAMFPDIEVTTQLKPLDSVAAVLTEASTDARLLVVGSRGRGGFAGLLLGSVSITVAAHAHCPVVVVRAQPAAAGPAVRPVVVGVDGSPTSTSAVDYAFDQASRLGLPLLAVHAWELPTLFGPVPPWLPEEVEEIRMAEKAVLSESLAGHMERYPDVHVTSMVHRGGPAHVILAAAEDAALLVVGSRGLGGFRGLLLGSVSQAVLHHATCPVAVVHP</sequence>
<reference evidence="3 4" key="1">
    <citation type="submission" date="2023-07" db="EMBL/GenBank/DDBJ databases">
        <title>Sorghum-associated microbial communities from plants grown in Nebraska, USA.</title>
        <authorList>
            <person name="Schachtman D."/>
        </authorList>
    </citation>
    <scope>NUCLEOTIDE SEQUENCE [LARGE SCALE GENOMIC DNA]</scope>
    <source>
        <strain evidence="3 4">BE332</strain>
    </source>
</reference>
<organism evidence="3 4">
    <name type="scientific">Cellulomonas humilata</name>
    <dbReference type="NCBI Taxonomy" id="144055"/>
    <lineage>
        <taxon>Bacteria</taxon>
        <taxon>Bacillati</taxon>
        <taxon>Actinomycetota</taxon>
        <taxon>Actinomycetes</taxon>
        <taxon>Micrococcales</taxon>
        <taxon>Cellulomonadaceae</taxon>
        <taxon>Cellulomonas</taxon>
    </lineage>
</organism>
<gene>
    <name evidence="3" type="ORF">J2X26_002925</name>
</gene>
<keyword evidence="4" id="KW-1185">Reference proteome</keyword>
<dbReference type="InterPro" id="IPR014729">
    <property type="entry name" value="Rossmann-like_a/b/a_fold"/>
</dbReference>
<evidence type="ECO:0000259" key="2">
    <source>
        <dbReference type="Pfam" id="PF00582"/>
    </source>
</evidence>
<name>A0ABU0EH41_9CELL</name>
<protein>
    <submittedName>
        <fullName evidence="3">Nucleotide-binding universal stress UspA family protein</fullName>
    </submittedName>
</protein>
<proteinExistence type="inferred from homology"/>
<comment type="similarity">
    <text evidence="1">Belongs to the universal stress protein A family.</text>
</comment>
<feature type="domain" description="UspA" evidence="2">
    <location>
        <begin position="149"/>
        <end position="286"/>
    </location>
</feature>
<dbReference type="Pfam" id="PF00582">
    <property type="entry name" value="Usp"/>
    <property type="match status" value="2"/>
</dbReference>
<dbReference type="Gene3D" id="3.40.50.620">
    <property type="entry name" value="HUPs"/>
    <property type="match status" value="2"/>
</dbReference>
<dbReference type="InterPro" id="IPR006016">
    <property type="entry name" value="UspA"/>
</dbReference>
<evidence type="ECO:0000313" key="4">
    <source>
        <dbReference type="Proteomes" id="UP001239626"/>
    </source>
</evidence>
<dbReference type="RefSeq" id="WP_307493373.1">
    <property type="nucleotide sequence ID" value="NZ_JAUSVB010000004.1"/>
</dbReference>